<dbReference type="RefSeq" id="WP_035177785.1">
    <property type="nucleotide sequence ID" value="NZ_AZFY01000096.1"/>
</dbReference>
<dbReference type="InterPro" id="IPR027417">
    <property type="entry name" value="P-loop_NTPase"/>
</dbReference>
<dbReference type="CDD" id="cd03214">
    <property type="entry name" value="ABC_Iron-Siderophores_B12_Hemin"/>
    <property type="match status" value="1"/>
</dbReference>
<evidence type="ECO:0000256" key="3">
    <source>
        <dbReference type="ARBA" id="ARBA00022840"/>
    </source>
</evidence>
<dbReference type="OrthoDB" id="9806726at2"/>
<keyword evidence="2" id="KW-0547">Nucleotide-binding</keyword>
<organism evidence="5 7">
    <name type="scientific">Lentilactobacillus farraginis DSM 18382 = JCM 14108</name>
    <dbReference type="NCBI Taxonomy" id="1423743"/>
    <lineage>
        <taxon>Bacteria</taxon>
        <taxon>Bacillati</taxon>
        <taxon>Bacillota</taxon>
        <taxon>Bacilli</taxon>
        <taxon>Lactobacillales</taxon>
        <taxon>Lactobacillaceae</taxon>
        <taxon>Lentilactobacillus</taxon>
    </lineage>
</organism>
<comment type="caution">
    <text evidence="5">The sequence shown here is derived from an EMBL/GenBank/DDBJ whole genome shotgun (WGS) entry which is preliminary data.</text>
</comment>
<keyword evidence="3 5" id="KW-0067">ATP-binding</keyword>
<protein>
    <submittedName>
        <fullName evidence="5 6">ABC transporter, ATP-binding protein</fullName>
    </submittedName>
</protein>
<dbReference type="FunFam" id="3.40.50.300:FF:000134">
    <property type="entry name" value="Iron-enterobactin ABC transporter ATP-binding protein"/>
    <property type="match status" value="1"/>
</dbReference>
<evidence type="ECO:0000313" key="8">
    <source>
        <dbReference type="Proteomes" id="UP000051966"/>
    </source>
</evidence>
<evidence type="ECO:0000313" key="5">
    <source>
        <dbReference type="EMBL" id="GAF35502.1"/>
    </source>
</evidence>
<dbReference type="PANTHER" id="PTHR42734">
    <property type="entry name" value="METAL TRANSPORT SYSTEM ATP-BINDING PROTEIN TM_0124-RELATED"/>
    <property type="match status" value="1"/>
</dbReference>
<evidence type="ECO:0000259" key="4">
    <source>
        <dbReference type="PROSITE" id="PS50893"/>
    </source>
</evidence>
<keyword evidence="8" id="KW-1185">Reference proteome</keyword>
<dbReference type="Gene3D" id="3.40.50.300">
    <property type="entry name" value="P-loop containing nucleotide triphosphate hydrolases"/>
    <property type="match status" value="1"/>
</dbReference>
<accession>X0PFA3</accession>
<dbReference type="EMBL" id="BAKI01000002">
    <property type="protein sequence ID" value="GAF35502.1"/>
    <property type="molecule type" value="Genomic_DNA"/>
</dbReference>
<dbReference type="InterPro" id="IPR003439">
    <property type="entry name" value="ABC_transporter-like_ATP-bd"/>
</dbReference>
<proteinExistence type="predicted"/>
<dbReference type="SMART" id="SM00382">
    <property type="entry name" value="AAA"/>
    <property type="match status" value="1"/>
</dbReference>
<dbReference type="Proteomes" id="UP000019488">
    <property type="component" value="Unassembled WGS sequence"/>
</dbReference>
<evidence type="ECO:0000256" key="1">
    <source>
        <dbReference type="ARBA" id="ARBA00022448"/>
    </source>
</evidence>
<dbReference type="STRING" id="1423743.FD41_GL000384"/>
<sequence>MSAILTASRIAFHYPNQANLFTNLSLTINSGEIFTLLGPNGAGKTTLLKCLSGELIVNTGHIHLRGTDLTKIPGKKRARLLAYVPQITTITSPLSVLDFVVTGRTPFINFVNVPGKSDYQLAHNCLQELGLASLESKQMTALSGGQQQMIMIAKALLQKPKLIVLDEPTSALDFGRQRQVLRLLKKLANRHYAILLTTHNPNHALILNQKVGLFSNAGRLKIGTTADIITESHLATLYNAPLKITYVPQLGRNVCELAEFDN</sequence>
<dbReference type="Proteomes" id="UP000051966">
    <property type="component" value="Unassembled WGS sequence"/>
</dbReference>
<reference evidence="5" key="1">
    <citation type="journal article" date="2014" name="Genome Announc.">
        <title>Draft Genome Sequences of Two Lactobacillus Strains, L. farraginis JCM 14108T and L. composti JCM 14202T, Isolated from Compost of Distilled Shochu Residue.</title>
        <authorList>
            <person name="Yuki M."/>
            <person name="Oshima K."/>
            <person name="Suda W."/>
            <person name="Kitahara M."/>
            <person name="Kitamura K."/>
            <person name="Iida T."/>
            <person name="Hattori M."/>
            <person name="Ohkuma M."/>
        </authorList>
    </citation>
    <scope>NUCLEOTIDE SEQUENCE [LARGE SCALE GENOMIC DNA]</scope>
    <source>
        <strain evidence="5">JCM 14108</strain>
    </source>
</reference>
<dbReference type="PANTHER" id="PTHR42734:SF19">
    <property type="entry name" value="IRON COMPOUNDS ABC TRANSPORTER, ATP-BINDING PROTEIN"/>
    <property type="match status" value="1"/>
</dbReference>
<dbReference type="EMBL" id="AZFY01000096">
    <property type="protein sequence ID" value="KRM07427.1"/>
    <property type="molecule type" value="Genomic_DNA"/>
</dbReference>
<dbReference type="eggNOG" id="COG1120">
    <property type="taxonomic scope" value="Bacteria"/>
</dbReference>
<evidence type="ECO:0000256" key="2">
    <source>
        <dbReference type="ARBA" id="ARBA00022741"/>
    </source>
</evidence>
<reference evidence="6 8" key="2">
    <citation type="journal article" date="2015" name="Genome Announc.">
        <title>Expanding the biotechnology potential of lactobacilli through comparative genomics of 213 strains and associated genera.</title>
        <authorList>
            <person name="Sun Z."/>
            <person name="Harris H.M."/>
            <person name="McCann A."/>
            <person name="Guo C."/>
            <person name="Argimon S."/>
            <person name="Zhang W."/>
            <person name="Yang X."/>
            <person name="Jeffery I.B."/>
            <person name="Cooney J.C."/>
            <person name="Kagawa T.F."/>
            <person name="Liu W."/>
            <person name="Song Y."/>
            <person name="Salvetti E."/>
            <person name="Wrobel A."/>
            <person name="Rasinkangas P."/>
            <person name="Parkhill J."/>
            <person name="Rea M.C."/>
            <person name="O'Sullivan O."/>
            <person name="Ritari J."/>
            <person name="Douillard F.P."/>
            <person name="Paul Ross R."/>
            <person name="Yang R."/>
            <person name="Briner A.E."/>
            <person name="Felis G.E."/>
            <person name="de Vos W.M."/>
            <person name="Barrangou R."/>
            <person name="Klaenhammer T.R."/>
            <person name="Caufield P.W."/>
            <person name="Cui Y."/>
            <person name="Zhang H."/>
            <person name="O'Toole P.W."/>
        </authorList>
    </citation>
    <scope>NUCLEOTIDE SEQUENCE [LARGE SCALE GENOMIC DNA]</scope>
    <source>
        <strain evidence="6 8">DSM 18382</strain>
    </source>
</reference>
<dbReference type="InterPro" id="IPR017871">
    <property type="entry name" value="ABC_transporter-like_CS"/>
</dbReference>
<evidence type="ECO:0000313" key="6">
    <source>
        <dbReference type="EMBL" id="KRM07427.1"/>
    </source>
</evidence>
<dbReference type="PROSITE" id="PS00211">
    <property type="entry name" value="ABC_TRANSPORTER_1"/>
    <property type="match status" value="1"/>
</dbReference>
<dbReference type="GO" id="GO:0005524">
    <property type="term" value="F:ATP binding"/>
    <property type="evidence" value="ECO:0007669"/>
    <property type="project" value="UniProtKB-KW"/>
</dbReference>
<dbReference type="SUPFAM" id="SSF52540">
    <property type="entry name" value="P-loop containing nucleoside triphosphate hydrolases"/>
    <property type="match status" value="1"/>
</dbReference>
<dbReference type="PROSITE" id="PS50893">
    <property type="entry name" value="ABC_TRANSPORTER_2"/>
    <property type="match status" value="1"/>
</dbReference>
<dbReference type="PATRIC" id="fig|1423743.5.peg.398"/>
<keyword evidence="1" id="KW-0813">Transport</keyword>
<feature type="domain" description="ABC transporter" evidence="4">
    <location>
        <begin position="5"/>
        <end position="241"/>
    </location>
</feature>
<dbReference type="InterPro" id="IPR003593">
    <property type="entry name" value="AAA+_ATPase"/>
</dbReference>
<dbReference type="InterPro" id="IPR050153">
    <property type="entry name" value="Metal_Ion_Import_ABC"/>
</dbReference>
<dbReference type="GO" id="GO:0016887">
    <property type="term" value="F:ATP hydrolysis activity"/>
    <property type="evidence" value="ECO:0007669"/>
    <property type="project" value="InterPro"/>
</dbReference>
<evidence type="ECO:0000313" key="7">
    <source>
        <dbReference type="Proteomes" id="UP000019488"/>
    </source>
</evidence>
<dbReference type="AlphaFoldDB" id="X0PFA3"/>
<name>X0PFA3_9LACO</name>
<gene>
    <name evidence="6" type="ORF">FD41_GL000384</name>
    <name evidence="5" type="ORF">JCM14108_390</name>
</gene>
<dbReference type="Pfam" id="PF00005">
    <property type="entry name" value="ABC_tran"/>
    <property type="match status" value="1"/>
</dbReference>